<evidence type="ECO:0000313" key="10">
    <source>
        <dbReference type="EMBL" id="OXU23780.1"/>
    </source>
</evidence>
<evidence type="ECO:0000256" key="4">
    <source>
        <dbReference type="ARBA" id="ARBA00022900"/>
    </source>
</evidence>
<evidence type="ECO:0000256" key="8">
    <source>
        <dbReference type="SAM" id="SignalP"/>
    </source>
</evidence>
<evidence type="ECO:0000256" key="6">
    <source>
        <dbReference type="ARBA" id="ARBA00029459"/>
    </source>
</evidence>
<evidence type="ECO:0000256" key="1">
    <source>
        <dbReference type="ARBA" id="ARBA00004613"/>
    </source>
</evidence>
<proteinExistence type="inferred from homology"/>
<dbReference type="InterPro" id="IPR008037">
    <property type="entry name" value="Pacifastin_dom"/>
</dbReference>
<evidence type="ECO:0000256" key="5">
    <source>
        <dbReference type="ARBA" id="ARBA00023157"/>
    </source>
</evidence>
<feature type="chain" id="PRO_5012511529" description="Pacifastin domain-containing protein" evidence="8">
    <location>
        <begin position="17"/>
        <end position="281"/>
    </location>
</feature>
<feature type="site" description="Reactive bond" evidence="7">
    <location>
        <begin position="46"/>
        <end position="47"/>
    </location>
</feature>
<dbReference type="InterPro" id="IPR036201">
    <property type="entry name" value="Pacifastin_dom_sf"/>
</dbReference>
<keyword evidence="2" id="KW-0964">Secreted</keyword>
<dbReference type="PROSITE" id="PS51446">
    <property type="entry name" value="PACIFASTIN"/>
    <property type="match status" value="2"/>
</dbReference>
<gene>
    <name evidence="10" type="ORF">TSAR_010203</name>
</gene>
<evidence type="ECO:0000256" key="2">
    <source>
        <dbReference type="ARBA" id="ARBA00022525"/>
    </source>
</evidence>
<reference evidence="10 11" key="1">
    <citation type="journal article" date="2017" name="Curr. Biol.">
        <title>The Evolution of Venom by Co-option of Single-Copy Genes.</title>
        <authorList>
            <person name="Martinson E.O."/>
            <person name="Mrinalini"/>
            <person name="Kelkar Y.D."/>
            <person name="Chang C.H."/>
            <person name="Werren J.H."/>
        </authorList>
    </citation>
    <scope>NUCLEOTIDE SEQUENCE [LARGE SCALE GENOMIC DNA]</scope>
    <source>
        <strain evidence="10 11">Alberta</strain>
        <tissue evidence="10">Whole body</tissue>
    </source>
</reference>
<dbReference type="AlphaFoldDB" id="A0A232EZT5"/>
<keyword evidence="8" id="KW-0732">Signal</keyword>
<evidence type="ECO:0000256" key="3">
    <source>
        <dbReference type="ARBA" id="ARBA00022690"/>
    </source>
</evidence>
<evidence type="ECO:0000259" key="9">
    <source>
        <dbReference type="PROSITE" id="PS51446"/>
    </source>
</evidence>
<accession>A0A232EZT5</accession>
<feature type="site" description="Reactive bond" evidence="7">
    <location>
        <begin position="246"/>
        <end position="247"/>
    </location>
</feature>
<dbReference type="GO" id="GO:0004867">
    <property type="term" value="F:serine-type endopeptidase inhibitor activity"/>
    <property type="evidence" value="ECO:0007669"/>
    <property type="project" value="UniProtKB-UniRule"/>
</dbReference>
<dbReference type="OrthoDB" id="7655988at2759"/>
<comment type="caution">
    <text evidence="10">The sequence shown here is derived from an EMBL/GenBank/DDBJ whole genome shotgun (WGS) entry which is preliminary data.</text>
</comment>
<keyword evidence="3 7" id="KW-0646">Protease inhibitor</keyword>
<protein>
    <recommendedName>
        <fullName evidence="9">Pacifastin domain-containing protein</fullName>
    </recommendedName>
</protein>
<comment type="similarity">
    <text evidence="6 7">Belongs to the protease inhibitor I19 family.</text>
</comment>
<dbReference type="Proteomes" id="UP000215335">
    <property type="component" value="Unassembled WGS sequence"/>
</dbReference>
<comment type="subcellular location">
    <subcellularLocation>
        <location evidence="1">Secreted</location>
    </subcellularLocation>
</comment>
<keyword evidence="11" id="KW-1185">Reference proteome</keyword>
<dbReference type="STRING" id="543379.A0A232EZT5"/>
<keyword evidence="4 7" id="KW-0722">Serine protease inhibitor</keyword>
<feature type="disulfide bond" evidence="7">
    <location>
        <begin position="220"/>
        <end position="235"/>
    </location>
</feature>
<feature type="domain" description="Pacifastin" evidence="9">
    <location>
        <begin position="217"/>
        <end position="252"/>
    </location>
</feature>
<dbReference type="Pfam" id="PF05375">
    <property type="entry name" value="Pacifastin_I"/>
    <property type="match status" value="3"/>
</dbReference>
<name>A0A232EZT5_9HYME</name>
<evidence type="ECO:0000313" key="11">
    <source>
        <dbReference type="Proteomes" id="UP000215335"/>
    </source>
</evidence>
<dbReference type="EMBL" id="NNAY01001501">
    <property type="protein sequence ID" value="OXU23780.1"/>
    <property type="molecule type" value="Genomic_DNA"/>
</dbReference>
<feature type="signal peptide" evidence="8">
    <location>
        <begin position="1"/>
        <end position="16"/>
    </location>
</feature>
<feature type="domain" description="Pacifastin" evidence="9">
    <location>
        <begin position="17"/>
        <end position="52"/>
    </location>
</feature>
<dbReference type="GO" id="GO:0005576">
    <property type="term" value="C:extracellular region"/>
    <property type="evidence" value="ECO:0007669"/>
    <property type="project" value="UniProtKB-SubCell"/>
</dbReference>
<keyword evidence="5 7" id="KW-1015">Disulfide bond</keyword>
<organism evidence="10 11">
    <name type="scientific">Trichomalopsis sarcophagae</name>
    <dbReference type="NCBI Taxonomy" id="543379"/>
    <lineage>
        <taxon>Eukaryota</taxon>
        <taxon>Metazoa</taxon>
        <taxon>Ecdysozoa</taxon>
        <taxon>Arthropoda</taxon>
        <taxon>Hexapoda</taxon>
        <taxon>Insecta</taxon>
        <taxon>Pterygota</taxon>
        <taxon>Neoptera</taxon>
        <taxon>Endopterygota</taxon>
        <taxon>Hymenoptera</taxon>
        <taxon>Apocrita</taxon>
        <taxon>Proctotrupomorpha</taxon>
        <taxon>Chalcidoidea</taxon>
        <taxon>Pteromalidae</taxon>
        <taxon>Pteromalinae</taxon>
        <taxon>Trichomalopsis</taxon>
    </lineage>
</organism>
<evidence type="ECO:0000256" key="7">
    <source>
        <dbReference type="PROSITE-ProRule" id="PRU00776"/>
    </source>
</evidence>
<feature type="disulfide bond" evidence="7">
    <location>
        <begin position="20"/>
        <end position="35"/>
    </location>
</feature>
<comment type="caution">
    <text evidence="7">Lacks conserved residue(s) required for the propagation of feature annotation.</text>
</comment>
<dbReference type="SUPFAM" id="SSF57283">
    <property type="entry name" value="PMP inhibitors"/>
    <property type="match status" value="3"/>
</dbReference>
<sequence length="281" mass="31637">MKSLFVVLVATAVASAHQVCTPGTYFKTECNTCVCANDGSASICTQKQCPPGLFNWDGSLKVPLDIIQQIIPDVSEIEIFESQLVAVGEVTYVQTCTPNSVFHINCNRCQCSKHVKKVCEPNQVFQNNCNTCACNKDSTAAACTLKKSPLLSCPKQKRMWLRCKFNVSSLFDQASADYIVDIVNRTYTSRNERFWNMYFTSTFFLLMLAIFNADDIEMQCKPKTRFKFYCNTCWCSEEGTTRICTKKYCPDNIFNKDGSLKTPPNVHQKLKIFPKGVGSPD</sequence>